<evidence type="ECO:0000313" key="1">
    <source>
        <dbReference type="EMBL" id="CAL1390905.1"/>
    </source>
</evidence>
<keyword evidence="2" id="KW-1185">Reference proteome</keyword>
<gene>
    <name evidence="1" type="ORF">LTRI10_LOCUS31662</name>
</gene>
<dbReference type="AlphaFoldDB" id="A0AAV2F009"/>
<evidence type="ECO:0000313" key="2">
    <source>
        <dbReference type="Proteomes" id="UP001497516"/>
    </source>
</evidence>
<name>A0AAV2F009_9ROSI</name>
<protein>
    <submittedName>
        <fullName evidence="1">Uncharacterized protein</fullName>
    </submittedName>
</protein>
<dbReference type="Proteomes" id="UP001497516">
    <property type="component" value="Chromosome 5"/>
</dbReference>
<accession>A0AAV2F009</accession>
<sequence>MVILCLSRDAISSPSNLGSVFPTTPRLLNSSSHFFASPCIPSFMSPSLDILQRVFSKISWMFNALPSTRDLEPCSSGSFQTVQEYHRLQLPSRLL</sequence>
<reference evidence="1 2" key="1">
    <citation type="submission" date="2024-04" db="EMBL/GenBank/DDBJ databases">
        <authorList>
            <person name="Fracassetti M."/>
        </authorList>
    </citation>
    <scope>NUCLEOTIDE SEQUENCE [LARGE SCALE GENOMIC DNA]</scope>
</reference>
<proteinExistence type="predicted"/>
<organism evidence="1 2">
    <name type="scientific">Linum trigynum</name>
    <dbReference type="NCBI Taxonomy" id="586398"/>
    <lineage>
        <taxon>Eukaryota</taxon>
        <taxon>Viridiplantae</taxon>
        <taxon>Streptophyta</taxon>
        <taxon>Embryophyta</taxon>
        <taxon>Tracheophyta</taxon>
        <taxon>Spermatophyta</taxon>
        <taxon>Magnoliopsida</taxon>
        <taxon>eudicotyledons</taxon>
        <taxon>Gunneridae</taxon>
        <taxon>Pentapetalae</taxon>
        <taxon>rosids</taxon>
        <taxon>fabids</taxon>
        <taxon>Malpighiales</taxon>
        <taxon>Linaceae</taxon>
        <taxon>Linum</taxon>
    </lineage>
</organism>
<dbReference type="EMBL" id="OZ034818">
    <property type="protein sequence ID" value="CAL1390905.1"/>
    <property type="molecule type" value="Genomic_DNA"/>
</dbReference>